<feature type="compositionally biased region" description="Basic and acidic residues" evidence="1">
    <location>
        <begin position="1098"/>
        <end position="1115"/>
    </location>
</feature>
<keyword evidence="2" id="KW-0472">Membrane</keyword>
<protein>
    <submittedName>
        <fullName evidence="3">Tetratricopeptide (TPR) repeat protein</fullName>
    </submittedName>
</protein>
<feature type="compositionally biased region" description="Low complexity" evidence="1">
    <location>
        <begin position="582"/>
        <end position="597"/>
    </location>
</feature>
<dbReference type="PANTHER" id="PTHR47691:SF3">
    <property type="entry name" value="HTH-TYPE TRANSCRIPTIONAL REGULATOR RV0890C-RELATED"/>
    <property type="match status" value="1"/>
</dbReference>
<dbReference type="SUPFAM" id="SSF52540">
    <property type="entry name" value="P-loop containing nucleoside triphosphate hydrolases"/>
    <property type="match status" value="1"/>
</dbReference>
<evidence type="ECO:0000256" key="2">
    <source>
        <dbReference type="SAM" id="Phobius"/>
    </source>
</evidence>
<dbReference type="PANTHER" id="PTHR47691">
    <property type="entry name" value="REGULATOR-RELATED"/>
    <property type="match status" value="1"/>
</dbReference>
<proteinExistence type="predicted"/>
<feature type="transmembrane region" description="Helical" evidence="2">
    <location>
        <begin position="51"/>
        <end position="72"/>
    </location>
</feature>
<name>A0A7Z0J9G9_9ACTN</name>
<feature type="region of interest" description="Disordered" evidence="1">
    <location>
        <begin position="1090"/>
        <end position="1115"/>
    </location>
</feature>
<organism evidence="3 4">
    <name type="scientific">Nocardiopsis aegyptia</name>
    <dbReference type="NCBI Taxonomy" id="220378"/>
    <lineage>
        <taxon>Bacteria</taxon>
        <taxon>Bacillati</taxon>
        <taxon>Actinomycetota</taxon>
        <taxon>Actinomycetes</taxon>
        <taxon>Streptosporangiales</taxon>
        <taxon>Nocardiopsidaceae</taxon>
        <taxon>Nocardiopsis</taxon>
    </lineage>
</organism>
<feature type="compositionally biased region" description="Low complexity" evidence="1">
    <location>
        <begin position="563"/>
        <end position="572"/>
    </location>
</feature>
<feature type="region of interest" description="Disordered" evidence="1">
    <location>
        <begin position="535"/>
        <end position="606"/>
    </location>
</feature>
<evidence type="ECO:0000313" key="4">
    <source>
        <dbReference type="Proteomes" id="UP000572051"/>
    </source>
</evidence>
<dbReference type="AlphaFoldDB" id="A0A7Z0J9G9"/>
<dbReference type="Gene3D" id="3.40.50.300">
    <property type="entry name" value="P-loop containing nucleotide triphosphate hydrolases"/>
    <property type="match status" value="1"/>
</dbReference>
<feature type="transmembrane region" description="Helical" evidence="2">
    <location>
        <begin position="21"/>
        <end position="39"/>
    </location>
</feature>
<feature type="compositionally biased region" description="Gly residues" evidence="1">
    <location>
        <begin position="553"/>
        <end position="562"/>
    </location>
</feature>
<dbReference type="InterPro" id="IPR011990">
    <property type="entry name" value="TPR-like_helical_dom_sf"/>
</dbReference>
<reference evidence="3 4" key="1">
    <citation type="submission" date="2020-07" db="EMBL/GenBank/DDBJ databases">
        <title>Sequencing the genomes of 1000 actinobacteria strains.</title>
        <authorList>
            <person name="Klenk H.-P."/>
        </authorList>
    </citation>
    <scope>NUCLEOTIDE SEQUENCE [LARGE SCALE GENOMIC DNA]</scope>
    <source>
        <strain evidence="3 4">DSM 44442</strain>
    </source>
</reference>
<keyword evidence="2" id="KW-0812">Transmembrane</keyword>
<keyword evidence="2" id="KW-1133">Transmembrane helix</keyword>
<dbReference type="RefSeq" id="WP_312889157.1">
    <property type="nucleotide sequence ID" value="NZ_JACCFS010000001.1"/>
</dbReference>
<dbReference type="Proteomes" id="UP000572051">
    <property type="component" value="Unassembled WGS sequence"/>
</dbReference>
<dbReference type="InterPro" id="IPR027417">
    <property type="entry name" value="P-loop_NTPase"/>
</dbReference>
<comment type="caution">
    <text evidence="3">The sequence shown here is derived from an EMBL/GenBank/DDBJ whole genome shotgun (WGS) entry which is preliminary data.</text>
</comment>
<evidence type="ECO:0000256" key="1">
    <source>
        <dbReference type="SAM" id="MobiDB-lite"/>
    </source>
</evidence>
<dbReference type="GO" id="GO:0043531">
    <property type="term" value="F:ADP binding"/>
    <property type="evidence" value="ECO:0007669"/>
    <property type="project" value="InterPro"/>
</dbReference>
<evidence type="ECO:0000313" key="3">
    <source>
        <dbReference type="EMBL" id="NYJ33692.1"/>
    </source>
</evidence>
<feature type="region of interest" description="Disordered" evidence="1">
    <location>
        <begin position="214"/>
        <end position="233"/>
    </location>
</feature>
<dbReference type="Gene3D" id="1.25.40.10">
    <property type="entry name" value="Tetratricopeptide repeat domain"/>
    <property type="match status" value="1"/>
</dbReference>
<accession>A0A7Z0J9G9</accession>
<dbReference type="EMBL" id="JACCFS010000001">
    <property type="protein sequence ID" value="NYJ33692.1"/>
    <property type="molecule type" value="Genomic_DNA"/>
</dbReference>
<sequence length="1115" mass="122628">MNRLPLTRAEAEPPASRPLRPSRIGLAVGLLVLGAGTALQGIPDLLPDNSGFLVLGLSALGAGMVAVAGWLLENPSEGARAPEEEPALRRRLPPPSDYFTGHADLMAELLRAFDRFPRRGPRRLVSRPAWAARLRRSRGPLAIAVTGEGGTGKSQLVAQLVHHVADRFPDGKLEFQLYGDPVHDGTGGGRARGSVRGSARDTGRRLLRAWLTGGGADRRDDAEGPDAIGPVRREPRRPEDVLVQMLAEIGATPPEDTSLDELSVLWRTATEHRRLLLVLDNAEDFAQVEPLLPYGDRCAVLITSRDDFRDASPHVVRRHLDPLSAETGLRLLERFVDEAPHPLTPDERAVLPDIVAACHGFPLAICLMGRRISMGRGPGPTDLLRHMHDPILRWTVPGLQAIAQSFAFGLGQCEPRERLLLHRLAGAGLTTFTAWSAAALLGVTEDEAKPLLVRMSHRYLVTFLYEAGGFDRYQLHDHVRDTLLSVGPHLLGVPEAERPDWSQEALVPAVDRLLKAFVEIAEAAARRAAPHEWSFGASLPAHPGSAGRKGRGGRGGGGGGGAAPAPSVSALGPDTSAPAAPGPNTHGPNTPDTPDGPGVAGGRTAPADPAAWLETERQGFEICFQWTDLGDRAEDGWRLRRAFSVLCRAARTHWGAMREATQRATALALELGDPFAYGVSLLDRAEVASGHGDHDTGYERALTALYVLDQLPSVDPRWRARAHKVIGVNLYRRGDLDDGRAEIEAAVRIFSDHGDRWWQVRSLCNLAEVDRFQGHQDRAYTLIRRAEELLVGSQDGVELWARVQLQKGEVLRLLGYALHAWFVLDDERDRLTGDARGTWLHARYLRSLGQLPTNQLNQEARDCELLYSPAHERERRRLTARNPRWPEEQSARVAGLFADGGREYAARFADVAPARGLLRRRARLRDTWQVSDQIARLRRAEDDFTDIGDDWGRWRTCLVLGQVRMAQDRTRGKEDMLRAAEGFRALGDKWWHARALRMAAESLHQADRLAEAEELAGTAVEGYRGLRHRSGQLRAMKVLAGVLTHRDLLRAWRTLTEAVRLAEEGVRLGAVPPSLLQEIRDMLRTVTAHGSDASLSADRGHLPPEPRGGRRAEHP</sequence>
<keyword evidence="4" id="KW-1185">Reference proteome</keyword>
<gene>
    <name evidence="3" type="ORF">HNR10_001573</name>
</gene>
<dbReference type="SUPFAM" id="SSF48452">
    <property type="entry name" value="TPR-like"/>
    <property type="match status" value="1"/>
</dbReference>